<dbReference type="AlphaFoldDB" id="A0AAV9QL56"/>
<feature type="compositionally biased region" description="Polar residues" evidence="1">
    <location>
        <begin position="19"/>
        <end position="30"/>
    </location>
</feature>
<evidence type="ECO:0000313" key="3">
    <source>
        <dbReference type="Proteomes" id="UP001345827"/>
    </source>
</evidence>
<dbReference type="EMBL" id="JAXLQG010000001">
    <property type="protein sequence ID" value="KAK5545878.1"/>
    <property type="molecule type" value="Genomic_DNA"/>
</dbReference>
<protein>
    <submittedName>
        <fullName evidence="2">Uncharacterized protein</fullName>
    </submittedName>
</protein>
<dbReference type="Proteomes" id="UP001345827">
    <property type="component" value="Unassembled WGS sequence"/>
</dbReference>
<keyword evidence="3" id="KW-1185">Reference proteome</keyword>
<organism evidence="2 3">
    <name type="scientific">Vermiconidia calcicola</name>
    <dbReference type="NCBI Taxonomy" id="1690605"/>
    <lineage>
        <taxon>Eukaryota</taxon>
        <taxon>Fungi</taxon>
        <taxon>Dikarya</taxon>
        <taxon>Ascomycota</taxon>
        <taxon>Pezizomycotina</taxon>
        <taxon>Dothideomycetes</taxon>
        <taxon>Dothideomycetidae</taxon>
        <taxon>Mycosphaerellales</taxon>
        <taxon>Extremaceae</taxon>
        <taxon>Vermiconidia</taxon>
    </lineage>
</organism>
<feature type="region of interest" description="Disordered" evidence="1">
    <location>
        <begin position="76"/>
        <end position="244"/>
    </location>
</feature>
<accession>A0AAV9QL56</accession>
<reference evidence="2 3" key="1">
    <citation type="submission" date="2023-06" db="EMBL/GenBank/DDBJ databases">
        <title>Black Yeasts Isolated from many extreme environments.</title>
        <authorList>
            <person name="Coleine C."/>
            <person name="Stajich J.E."/>
            <person name="Selbmann L."/>
        </authorList>
    </citation>
    <scope>NUCLEOTIDE SEQUENCE [LARGE SCALE GENOMIC DNA]</scope>
    <source>
        <strain evidence="2 3">CCFEE 5887</strain>
    </source>
</reference>
<proteinExistence type="predicted"/>
<name>A0AAV9QL56_9PEZI</name>
<evidence type="ECO:0000313" key="2">
    <source>
        <dbReference type="EMBL" id="KAK5545878.1"/>
    </source>
</evidence>
<feature type="compositionally biased region" description="Pro residues" evidence="1">
    <location>
        <begin position="120"/>
        <end position="132"/>
    </location>
</feature>
<gene>
    <name evidence="2" type="ORF">LTR25_000888</name>
</gene>
<sequence>MSAPRQAQGKMSSSHDDINNNNTDQTSDPTSFRAESPLFVPETPSPPLAASPDLGACNAFVLNTDLVLVARGRAGPSSIIGPVANESDKSDGDFEFNPVDGKTTPEMVEEMTQAYTAISLPPPRPASAPPSAPSRESTEPADDEDSASTSSNEASPPGRCDLSHPYELEPWEGMTFAEMQDLMDRQKRQFDDPAARRPAYHPPPNFGDVVREETKRLEEKRARRQKRAGIKAAKKRKDDAKDAK</sequence>
<feature type="region of interest" description="Disordered" evidence="1">
    <location>
        <begin position="1"/>
        <end position="54"/>
    </location>
</feature>
<feature type="compositionally biased region" description="Basic residues" evidence="1">
    <location>
        <begin position="222"/>
        <end position="235"/>
    </location>
</feature>
<feature type="compositionally biased region" description="Basic and acidic residues" evidence="1">
    <location>
        <begin position="209"/>
        <end position="221"/>
    </location>
</feature>
<evidence type="ECO:0000256" key="1">
    <source>
        <dbReference type="SAM" id="MobiDB-lite"/>
    </source>
</evidence>
<comment type="caution">
    <text evidence="2">The sequence shown here is derived from an EMBL/GenBank/DDBJ whole genome shotgun (WGS) entry which is preliminary data.</text>
</comment>
<feature type="compositionally biased region" description="Basic and acidic residues" evidence="1">
    <location>
        <begin position="182"/>
        <end position="195"/>
    </location>
</feature>